<evidence type="ECO:0000256" key="9">
    <source>
        <dbReference type="ARBA" id="ARBA00022946"/>
    </source>
</evidence>
<sequence>MARLDASFLSRACKACTAHNYHTIQKAKVSTKAKIHNRASEDTLAQRDLFVDILSTNATKRDAKQFLARLKDHDIAKQKPSDAQQPAVNLGTLYGQTSAIANTPQFVRDHNAVEVVESGERHVALVSLRGARDLNDETIDGLATTISQLVKLDMHILLVLAHDGTSSDDISAVRVTVAEQASRLARAIDNHCPQGARIVMDALKVSSDAGLQLVSPRLVFDPLDQGVVTIVPTLAYTAHWKTKTAALSDVILALIDTIQQRSSAVPAMTLDRVILLDPLGGIPSRVRDDNAHVFINLEQEYADIEAELDTMRSTVSGVDTHIENLRILGNALATLPHSTSALIVSPQEAAASSVRSQDTTHAIGAGTRKQRNTLIHNLLTNKPLVSSSLPVARFASAADEQPLSSKAPNATLVKKGMRLSIIPNIEHGFSGWQRPNNGITSLDLQNDPRIDLPRLVHLINNSFRRELDVRRYLERIKGRVAGLIIAGNYEGGAILTWETPAGHDAADPSHLVPYLDKFAVLQSSQGSAGVADIVFQAMVRSCFPQGVCWRSRSNNPVNKWYFERAAGSWTLPDTQWTMFWTGGDVVNNRERWKDYVAVCEGIVPTWADNKVPD</sequence>
<keyword evidence="18" id="KW-1185">Reference proteome</keyword>
<dbReference type="PANTHER" id="PTHR23342">
    <property type="entry name" value="N-ACETYLGLUTAMATE SYNTHASE"/>
    <property type="match status" value="1"/>
</dbReference>
<evidence type="ECO:0000256" key="3">
    <source>
        <dbReference type="ARBA" id="ARBA00004925"/>
    </source>
</evidence>
<dbReference type="GO" id="GO:0004042">
    <property type="term" value="F:L-glutamate N-acetyltransferase activity"/>
    <property type="evidence" value="ECO:0007669"/>
    <property type="project" value="InterPro"/>
</dbReference>
<dbReference type="EMBL" id="CP051142">
    <property type="protein sequence ID" value="QIX01247.1"/>
    <property type="molecule type" value="Genomic_DNA"/>
</dbReference>
<evidence type="ECO:0000256" key="4">
    <source>
        <dbReference type="ARBA" id="ARBA00008694"/>
    </source>
</evidence>
<evidence type="ECO:0000256" key="14">
    <source>
        <dbReference type="ARBA" id="ARBA00048372"/>
    </source>
</evidence>
<dbReference type="OrthoDB" id="5585968at2759"/>
<accession>A0A6H0Y2L9</accession>
<comment type="catalytic activity">
    <reaction evidence="14 15">
        <text>L-glutamate + acetyl-CoA = N-acetyl-L-glutamate + CoA + H(+)</text>
        <dbReference type="Rhea" id="RHEA:24292"/>
        <dbReference type="ChEBI" id="CHEBI:15378"/>
        <dbReference type="ChEBI" id="CHEBI:29985"/>
        <dbReference type="ChEBI" id="CHEBI:44337"/>
        <dbReference type="ChEBI" id="CHEBI:57287"/>
        <dbReference type="ChEBI" id="CHEBI:57288"/>
        <dbReference type="EC" id="2.3.1.1"/>
    </reaction>
</comment>
<evidence type="ECO:0000313" key="18">
    <source>
        <dbReference type="Proteomes" id="UP000503462"/>
    </source>
</evidence>
<dbReference type="AlphaFoldDB" id="A0A6H0Y2L9"/>
<dbReference type="PIRSF" id="PIRSF007892">
    <property type="entry name" value="NAGS_fungal"/>
    <property type="match status" value="1"/>
</dbReference>
<dbReference type="UniPathway" id="UPA00068">
    <property type="reaction ID" value="UER00106"/>
</dbReference>
<dbReference type="FunFam" id="3.40.630.30:FF:000049">
    <property type="entry name" value="Amino-acid acetyltransferase, mitochondrial"/>
    <property type="match status" value="1"/>
</dbReference>
<evidence type="ECO:0000256" key="7">
    <source>
        <dbReference type="ARBA" id="ARBA00022605"/>
    </source>
</evidence>
<evidence type="ECO:0000256" key="15">
    <source>
        <dbReference type="PIRNR" id="PIRNR007892"/>
    </source>
</evidence>
<dbReference type="GO" id="GO:0006592">
    <property type="term" value="P:ornithine biosynthetic process"/>
    <property type="evidence" value="ECO:0007669"/>
    <property type="project" value="TreeGrafter"/>
</dbReference>
<dbReference type="PROSITE" id="PS51731">
    <property type="entry name" value="GNAT_NAGS"/>
    <property type="match status" value="1"/>
</dbReference>
<organism evidence="17 18">
    <name type="scientific">Peltaster fructicola</name>
    <dbReference type="NCBI Taxonomy" id="286661"/>
    <lineage>
        <taxon>Eukaryota</taxon>
        <taxon>Fungi</taxon>
        <taxon>Dikarya</taxon>
        <taxon>Ascomycota</taxon>
        <taxon>Pezizomycotina</taxon>
        <taxon>Dothideomycetes</taxon>
        <taxon>Dothideomycetes incertae sedis</taxon>
        <taxon>Peltaster</taxon>
    </lineage>
</organism>
<dbReference type="InterPro" id="IPR006855">
    <property type="entry name" value="Vertebrate-like_GNAT_dom"/>
</dbReference>
<comment type="function">
    <text evidence="1 15">N-acetylglutamate synthase involved in arginine biosynthesis.</text>
</comment>
<dbReference type="Pfam" id="PF04768">
    <property type="entry name" value="NAT"/>
    <property type="match status" value="1"/>
</dbReference>
<evidence type="ECO:0000256" key="10">
    <source>
        <dbReference type="ARBA" id="ARBA00023128"/>
    </source>
</evidence>
<name>A0A6H0Y2L9_9PEZI</name>
<dbReference type="GO" id="GO:0005759">
    <property type="term" value="C:mitochondrial matrix"/>
    <property type="evidence" value="ECO:0007669"/>
    <property type="project" value="TreeGrafter"/>
</dbReference>
<proteinExistence type="inferred from homology"/>
<dbReference type="InterPro" id="IPR011190">
    <property type="entry name" value="GlcNAc_Synth_fun"/>
</dbReference>
<evidence type="ECO:0000256" key="6">
    <source>
        <dbReference type="ARBA" id="ARBA00018802"/>
    </source>
</evidence>
<evidence type="ECO:0000256" key="12">
    <source>
        <dbReference type="ARBA" id="ARBA00030346"/>
    </source>
</evidence>
<evidence type="ECO:0000256" key="13">
    <source>
        <dbReference type="ARBA" id="ARBA00033251"/>
    </source>
</evidence>
<dbReference type="PANTHER" id="PTHR23342:SF4">
    <property type="entry name" value="AMINO-ACID ACETYLTRANSFERASE, MITOCHONDRIAL"/>
    <property type="match status" value="1"/>
</dbReference>
<evidence type="ECO:0000256" key="11">
    <source>
        <dbReference type="ARBA" id="ARBA00023315"/>
    </source>
</evidence>
<evidence type="ECO:0000313" key="17">
    <source>
        <dbReference type="EMBL" id="QIX01247.1"/>
    </source>
</evidence>
<keyword evidence="11 15" id="KW-0012">Acyltransferase</keyword>
<keyword evidence="10 15" id="KW-0496">Mitochondrion</keyword>
<dbReference type="EC" id="2.3.1.1" evidence="5 15"/>
<keyword evidence="9" id="KW-0809">Transit peptide</keyword>
<protein>
    <recommendedName>
        <fullName evidence="6 15">Amino-acid acetyltransferase, mitochondrial</fullName>
        <ecNumber evidence="5 15">2.3.1.1</ecNumber>
    </recommendedName>
    <alternativeName>
        <fullName evidence="12 15">Glutamate N-acetyltransferase</fullName>
    </alternativeName>
    <alternativeName>
        <fullName evidence="13 15">N-acetylglutamate synthase</fullName>
    </alternativeName>
</protein>
<comment type="subcellular location">
    <subcellularLocation>
        <location evidence="2 15">Mitochondrion</location>
    </subcellularLocation>
</comment>
<dbReference type="Proteomes" id="UP000503462">
    <property type="component" value="Chromosome 4"/>
</dbReference>
<evidence type="ECO:0000256" key="8">
    <source>
        <dbReference type="ARBA" id="ARBA00022679"/>
    </source>
</evidence>
<evidence type="ECO:0000256" key="5">
    <source>
        <dbReference type="ARBA" id="ARBA00012697"/>
    </source>
</evidence>
<keyword evidence="7 15" id="KW-0028">Amino-acid biosynthesis</keyword>
<dbReference type="GO" id="GO:0006526">
    <property type="term" value="P:L-arginine biosynthetic process"/>
    <property type="evidence" value="ECO:0007669"/>
    <property type="project" value="UniProtKB-UniPathway"/>
</dbReference>
<comment type="similarity">
    <text evidence="4 15">Belongs to the acetyltransferase family.</text>
</comment>
<dbReference type="Gene3D" id="3.40.630.30">
    <property type="match status" value="1"/>
</dbReference>
<evidence type="ECO:0000259" key="16">
    <source>
        <dbReference type="PROSITE" id="PS51731"/>
    </source>
</evidence>
<reference evidence="17 18" key="1">
    <citation type="journal article" date="2016" name="Sci. Rep.">
        <title>Peltaster fructicola genome reveals evolution from an invasive phytopathogen to an ectophytic parasite.</title>
        <authorList>
            <person name="Xu C."/>
            <person name="Chen H."/>
            <person name="Gleason M.L."/>
            <person name="Xu J.R."/>
            <person name="Liu H."/>
            <person name="Zhang R."/>
            <person name="Sun G."/>
        </authorList>
    </citation>
    <scope>NUCLEOTIDE SEQUENCE [LARGE SCALE GENOMIC DNA]</scope>
    <source>
        <strain evidence="17 18">LNHT1506</strain>
    </source>
</reference>
<evidence type="ECO:0000256" key="2">
    <source>
        <dbReference type="ARBA" id="ARBA00004173"/>
    </source>
</evidence>
<evidence type="ECO:0000256" key="1">
    <source>
        <dbReference type="ARBA" id="ARBA00002294"/>
    </source>
</evidence>
<keyword evidence="8 15" id="KW-0808">Transferase</keyword>
<comment type="pathway">
    <text evidence="3 15">Amino-acid biosynthesis; L-arginine biosynthesis; N(2)-acetyl-L-ornithine from L-glutamate: step 1/4.</text>
</comment>
<feature type="domain" description="N-acetyltransferase" evidence="16">
    <location>
        <begin position="439"/>
        <end position="604"/>
    </location>
</feature>
<gene>
    <name evidence="17" type="ORF">AMS68_006764</name>
</gene>